<dbReference type="Gene3D" id="2.30.30.490">
    <property type="match status" value="1"/>
</dbReference>
<keyword evidence="7" id="KW-0539">Nucleus</keyword>
<feature type="compositionally biased region" description="Low complexity" evidence="9">
    <location>
        <begin position="1155"/>
        <end position="1168"/>
    </location>
</feature>
<feature type="compositionally biased region" description="Acidic residues" evidence="9">
    <location>
        <begin position="1231"/>
        <end position="1244"/>
    </location>
</feature>
<proteinExistence type="inferred from homology"/>
<feature type="domain" description="BAH" evidence="10">
    <location>
        <begin position="578"/>
        <end position="708"/>
    </location>
</feature>
<dbReference type="SUPFAM" id="SSF53335">
    <property type="entry name" value="S-adenosyl-L-methionine-dependent methyltransferases"/>
    <property type="match status" value="1"/>
</dbReference>
<evidence type="ECO:0000256" key="3">
    <source>
        <dbReference type="ARBA" id="ARBA00022603"/>
    </source>
</evidence>
<comment type="subcellular location">
    <subcellularLocation>
        <location evidence="1">Nucleus</location>
    </subcellularLocation>
</comment>
<dbReference type="EC" id="2.1.1.37" evidence="2"/>
<dbReference type="InterPro" id="IPR029063">
    <property type="entry name" value="SAM-dependent_MTases_sf"/>
</dbReference>
<dbReference type="GO" id="GO:0003886">
    <property type="term" value="F:DNA (cytosine-5-)-methyltransferase activity"/>
    <property type="evidence" value="ECO:0007669"/>
    <property type="project" value="UniProtKB-EC"/>
</dbReference>
<dbReference type="GO" id="GO:0044027">
    <property type="term" value="P:negative regulation of gene expression via chromosomal CpG island methylation"/>
    <property type="evidence" value="ECO:0007669"/>
    <property type="project" value="TreeGrafter"/>
</dbReference>
<dbReference type="PRINTS" id="PR00105">
    <property type="entry name" value="C5METTRFRASE"/>
</dbReference>
<evidence type="ECO:0000256" key="8">
    <source>
        <dbReference type="PROSITE-ProRule" id="PRU01016"/>
    </source>
</evidence>
<feature type="region of interest" description="Disordered" evidence="9">
    <location>
        <begin position="1142"/>
        <end position="1260"/>
    </location>
</feature>
<keyword evidence="6" id="KW-0238">DNA-binding</keyword>
<dbReference type="Gene3D" id="3.40.50.150">
    <property type="entry name" value="Vaccinia Virus protein VP39"/>
    <property type="match status" value="1"/>
</dbReference>
<evidence type="ECO:0000256" key="7">
    <source>
        <dbReference type="ARBA" id="ARBA00023242"/>
    </source>
</evidence>
<dbReference type="CDD" id="cd04712">
    <property type="entry name" value="BAH_DCM_I"/>
    <property type="match status" value="1"/>
</dbReference>
<dbReference type="EMBL" id="JAULSO010000002">
    <property type="protein sequence ID" value="KAK3689629.1"/>
    <property type="molecule type" value="Genomic_DNA"/>
</dbReference>
<dbReference type="Gene3D" id="3.90.120.10">
    <property type="entry name" value="DNA Methylase, subunit A, domain 2"/>
    <property type="match status" value="1"/>
</dbReference>
<evidence type="ECO:0000259" key="10">
    <source>
        <dbReference type="PROSITE" id="PS51038"/>
    </source>
</evidence>
<dbReference type="InterPro" id="IPR043151">
    <property type="entry name" value="BAH_sf"/>
</dbReference>
<dbReference type="InterPro" id="IPR001525">
    <property type="entry name" value="C5_MeTfrase"/>
</dbReference>
<accession>A0AAE1CDI0</accession>
<comment type="similarity">
    <text evidence="8">Belongs to the class I-like SAM-binding methyltransferase superfamily. C5-methyltransferase family.</text>
</comment>
<dbReference type="PROSITE" id="PS00094">
    <property type="entry name" value="C5_MTASE_1"/>
    <property type="match status" value="1"/>
</dbReference>
<dbReference type="PROSITE" id="PS51679">
    <property type="entry name" value="SAM_MT_C5"/>
    <property type="match status" value="1"/>
</dbReference>
<dbReference type="InterPro" id="IPR057215">
    <property type="entry name" value="DUF7893"/>
</dbReference>
<evidence type="ECO:0000256" key="4">
    <source>
        <dbReference type="ARBA" id="ARBA00022679"/>
    </source>
</evidence>
<feature type="domain" description="BAH" evidence="10">
    <location>
        <begin position="429"/>
        <end position="565"/>
    </location>
</feature>
<evidence type="ECO:0000256" key="5">
    <source>
        <dbReference type="ARBA" id="ARBA00022691"/>
    </source>
</evidence>
<evidence type="ECO:0000256" key="6">
    <source>
        <dbReference type="ARBA" id="ARBA00023125"/>
    </source>
</evidence>
<dbReference type="PANTHER" id="PTHR10629:SF54">
    <property type="entry name" value="DNA METHYLTRANSFERASE DIM-2"/>
    <property type="match status" value="1"/>
</dbReference>
<sequence>MGSLNIPAGSRGGPEDTWASLVEAQAGGPAAELDLLDPFSPFLGSGAEAEGLDREDSYPELLADNASDAVSFDVRPRQHISVELPVSTLITPRSLFDGFTPPLPPVKEREAVAALMACVEAQETAAEKEFIEFELDRFTFYVHHRLYPYEMRPLHHLATKTGNDKFYFDGSLSIGSVKHYLTRVEVAELPIGNYGPDHHSTNDQIWVRSTLNRNKEIYYLLKKPAAEYARFHEPFLWIADLGKHVVDFCAWHVARKREVTLNSFKESFIRWLDKTHAKEPAFLRWWRQHPSDDYRTSVVANIDFIWKEINGESQASKAANHRFFNETLHFTQYKRNIPLKVDMIEEGKDGKKEQQPPTTVTPYIKECFGHMIIGKLLRLAGEDTPLDTLPPPVNKVKHEERQVVAGVPCGRGHRAAQARPQFLSKEMVNTIKVGDTISTPRDGEEDTDTKWRTAASKDSMEDHRWFALVQKVHVARNGDRSFDVSWFYRPAETPCCEMKYPWPNELFLSDHCTCMEDRRSRVKGREVLATHMIDWFGNPNTSPSVGEFFVRQTYIIEKRRFQTLDDSHKKCFHGLPPLKFKVGDAVLADLSSTDEVSEAFSPTRRLSEVYEVVKIFRQDETRFVRLRQLLRRRQVDPLAPNAAPNELVYTDSGKLFVVKPDKVEGKCHVRFFRPSTPIPSPYNRGGTGNMFFITHKLEEQDGELRCLPWEGECPSSFRQGFDPSCPLPKLKGLDLFCGGGNFGRGLEDGGAIEMRWANDIWEKAIHTYMANTDNTTTHAFLGSVDDLLRQAIEGKYASNVPRPGEVDFISGGSPCPGFSLLTVDKTTLHQIKNQSLVASFASFVDFYRPKYGVLENVESIVQARHNRKEDVLSQLFCALVGLGYQAQLILGDAWSHGAPQCRKRVFLYFAAAGLRMPEPPMLSHSHFPGVKSRNLGEMCNGEPFIKRESPATAFKYVSASEATADLPNIMDGKPDSCVTFPDHRLAYGCTSQMRMQTAVIPHRPYGMKFATAWRQGRGVMTRGDRELFPEDGKSRSSVISQGWGRLDPRDTFHTVTTRCNPTDARVGAGLHWNQDRPLTLQEMRRAQGYLDHEVILGSAFDQWKVVGNSVARQMALALGLQFREAWVESLNDKSLNLSAGVFGEDGDETSTANVDSDTATDSSRTTRASSRKRPRSLAAEIHSPKIRRLQSTSTPPGSRRSSRNASPLASSEPRGSLTPSAAGVGPMSPDAEAELEEMERELEDLGQLRDEDTAMTVVHL</sequence>
<dbReference type="AlphaFoldDB" id="A0AAE1CDI0"/>
<dbReference type="PROSITE" id="PS51038">
    <property type="entry name" value="BAH"/>
    <property type="match status" value="2"/>
</dbReference>
<evidence type="ECO:0000256" key="2">
    <source>
        <dbReference type="ARBA" id="ARBA00011975"/>
    </source>
</evidence>
<dbReference type="GO" id="GO:0032259">
    <property type="term" value="P:methylation"/>
    <property type="evidence" value="ECO:0007669"/>
    <property type="project" value="UniProtKB-KW"/>
</dbReference>
<dbReference type="InterPro" id="IPR001025">
    <property type="entry name" value="BAH_dom"/>
</dbReference>
<keyword evidence="12" id="KW-1185">Reference proteome</keyword>
<keyword evidence="3 8" id="KW-0489">Methyltransferase</keyword>
<keyword evidence="4 8" id="KW-0808">Transferase</keyword>
<dbReference type="GO" id="GO:0005634">
    <property type="term" value="C:nucleus"/>
    <property type="evidence" value="ECO:0007669"/>
    <property type="project" value="UniProtKB-SubCell"/>
</dbReference>
<evidence type="ECO:0000256" key="9">
    <source>
        <dbReference type="SAM" id="MobiDB-lite"/>
    </source>
</evidence>
<dbReference type="Proteomes" id="UP001270362">
    <property type="component" value="Unassembled WGS sequence"/>
</dbReference>
<protein>
    <recommendedName>
        <fullName evidence="2">DNA (cytosine-5-)-methyltransferase</fullName>
        <ecNumber evidence="2">2.1.1.37</ecNumber>
    </recommendedName>
</protein>
<reference evidence="11" key="2">
    <citation type="submission" date="2023-06" db="EMBL/GenBank/DDBJ databases">
        <authorList>
            <consortium name="Lawrence Berkeley National Laboratory"/>
            <person name="Haridas S."/>
            <person name="Hensen N."/>
            <person name="Bonometti L."/>
            <person name="Westerberg I."/>
            <person name="Brannstrom I.O."/>
            <person name="Guillou S."/>
            <person name="Cros-Aarteil S."/>
            <person name="Calhoun S."/>
            <person name="Kuo A."/>
            <person name="Mondo S."/>
            <person name="Pangilinan J."/>
            <person name="Riley R."/>
            <person name="Labutti K."/>
            <person name="Andreopoulos B."/>
            <person name="Lipzen A."/>
            <person name="Chen C."/>
            <person name="Yanf M."/>
            <person name="Daum C."/>
            <person name="Ng V."/>
            <person name="Clum A."/>
            <person name="Steindorff A."/>
            <person name="Ohm R."/>
            <person name="Martin F."/>
            <person name="Silar P."/>
            <person name="Natvig D."/>
            <person name="Lalanne C."/>
            <person name="Gautier V."/>
            <person name="Ament-Velasquez S.L."/>
            <person name="Kruys A."/>
            <person name="Hutchinson M.I."/>
            <person name="Powell A.J."/>
            <person name="Barry K."/>
            <person name="Miller A.N."/>
            <person name="Grigoriev I.V."/>
            <person name="Debuchy R."/>
            <person name="Gladieux P."/>
            <person name="Thoren M.H."/>
            <person name="Johannesson H."/>
        </authorList>
    </citation>
    <scope>NUCLEOTIDE SEQUENCE</scope>
    <source>
        <strain evidence="11">CBS 314.62</strain>
    </source>
</reference>
<name>A0AAE1CDI0_9PEZI</name>
<gene>
    <name evidence="11" type="ORF">B0T22DRAFT_499296</name>
</gene>
<dbReference type="GO" id="GO:0003682">
    <property type="term" value="F:chromatin binding"/>
    <property type="evidence" value="ECO:0007669"/>
    <property type="project" value="InterPro"/>
</dbReference>
<reference evidence="11" key="1">
    <citation type="journal article" date="2023" name="Mol. Phylogenet. Evol.">
        <title>Genome-scale phylogeny and comparative genomics of the fungal order Sordariales.</title>
        <authorList>
            <person name="Hensen N."/>
            <person name="Bonometti L."/>
            <person name="Westerberg I."/>
            <person name="Brannstrom I.O."/>
            <person name="Guillou S."/>
            <person name="Cros-Aarteil S."/>
            <person name="Calhoun S."/>
            <person name="Haridas S."/>
            <person name="Kuo A."/>
            <person name="Mondo S."/>
            <person name="Pangilinan J."/>
            <person name="Riley R."/>
            <person name="LaButti K."/>
            <person name="Andreopoulos B."/>
            <person name="Lipzen A."/>
            <person name="Chen C."/>
            <person name="Yan M."/>
            <person name="Daum C."/>
            <person name="Ng V."/>
            <person name="Clum A."/>
            <person name="Steindorff A."/>
            <person name="Ohm R.A."/>
            <person name="Martin F."/>
            <person name="Silar P."/>
            <person name="Natvig D.O."/>
            <person name="Lalanne C."/>
            <person name="Gautier V."/>
            <person name="Ament-Velasquez S.L."/>
            <person name="Kruys A."/>
            <person name="Hutchinson M.I."/>
            <person name="Powell A.J."/>
            <person name="Barry K."/>
            <person name="Miller A.N."/>
            <person name="Grigoriev I.V."/>
            <person name="Debuchy R."/>
            <person name="Gladieux P."/>
            <person name="Hiltunen Thoren M."/>
            <person name="Johannesson H."/>
        </authorList>
    </citation>
    <scope>NUCLEOTIDE SEQUENCE</scope>
    <source>
        <strain evidence="11">CBS 314.62</strain>
    </source>
</reference>
<comment type="caution">
    <text evidence="11">The sequence shown here is derived from an EMBL/GenBank/DDBJ whole genome shotgun (WGS) entry which is preliminary data.</text>
</comment>
<feature type="active site" evidence="8">
    <location>
        <position position="815"/>
    </location>
</feature>
<dbReference type="PANTHER" id="PTHR10629">
    <property type="entry name" value="CYTOSINE-SPECIFIC METHYLTRANSFERASE"/>
    <property type="match status" value="1"/>
</dbReference>
<evidence type="ECO:0000313" key="11">
    <source>
        <dbReference type="EMBL" id="KAK3689629.1"/>
    </source>
</evidence>
<dbReference type="GO" id="GO:0003677">
    <property type="term" value="F:DNA binding"/>
    <property type="evidence" value="ECO:0007669"/>
    <property type="project" value="UniProtKB-KW"/>
</dbReference>
<dbReference type="InterPro" id="IPR050390">
    <property type="entry name" value="C5-Methyltransferase"/>
</dbReference>
<dbReference type="Pfam" id="PF00145">
    <property type="entry name" value="DNA_methylase"/>
    <property type="match status" value="1"/>
</dbReference>
<keyword evidence="5 8" id="KW-0949">S-adenosyl-L-methionine</keyword>
<dbReference type="InterPro" id="IPR018117">
    <property type="entry name" value="C5_DNA_meth_AS"/>
</dbReference>
<organism evidence="11 12">
    <name type="scientific">Podospora appendiculata</name>
    <dbReference type="NCBI Taxonomy" id="314037"/>
    <lineage>
        <taxon>Eukaryota</taxon>
        <taxon>Fungi</taxon>
        <taxon>Dikarya</taxon>
        <taxon>Ascomycota</taxon>
        <taxon>Pezizomycotina</taxon>
        <taxon>Sordariomycetes</taxon>
        <taxon>Sordariomycetidae</taxon>
        <taxon>Sordariales</taxon>
        <taxon>Podosporaceae</taxon>
        <taxon>Podospora</taxon>
    </lineage>
</organism>
<evidence type="ECO:0000256" key="1">
    <source>
        <dbReference type="ARBA" id="ARBA00004123"/>
    </source>
</evidence>
<evidence type="ECO:0000313" key="12">
    <source>
        <dbReference type="Proteomes" id="UP001270362"/>
    </source>
</evidence>
<dbReference type="Pfam" id="PF25423">
    <property type="entry name" value="DUF7893"/>
    <property type="match status" value="1"/>
</dbReference>